<dbReference type="Gene3D" id="2.10.10.10">
    <property type="entry name" value="Fibronectin, type II, collagen-binding"/>
    <property type="match status" value="1"/>
</dbReference>
<proteinExistence type="predicted"/>
<feature type="chain" id="PRO_5034549257" description="Lymphocyte antigen 75" evidence="17">
    <location>
        <begin position="27"/>
        <end position="1704"/>
    </location>
</feature>
<evidence type="ECO:0000256" key="7">
    <source>
        <dbReference type="ARBA" id="ARBA00022737"/>
    </source>
</evidence>
<dbReference type="FunFam" id="3.10.100.10:FF:000036">
    <property type="entry name" value="Lymphocyte antigen 75"/>
    <property type="match status" value="1"/>
</dbReference>
<dbReference type="PROSITE" id="PS50231">
    <property type="entry name" value="RICIN_B_LECTIN"/>
    <property type="match status" value="1"/>
</dbReference>
<dbReference type="PROSITE" id="PS50041">
    <property type="entry name" value="C_TYPE_LECTIN_2"/>
    <property type="match status" value="9"/>
</dbReference>
<feature type="disulfide bond" evidence="15">
    <location>
        <begin position="166"/>
        <end position="192"/>
    </location>
</feature>
<dbReference type="PROSITE" id="PS00615">
    <property type="entry name" value="C_TYPE_LECTIN_1"/>
    <property type="match status" value="2"/>
</dbReference>
<evidence type="ECO:0000259" key="19">
    <source>
        <dbReference type="PROSITE" id="PS51092"/>
    </source>
</evidence>
<dbReference type="Gene3D" id="2.80.10.50">
    <property type="match status" value="1"/>
</dbReference>
<dbReference type="InterPro" id="IPR035992">
    <property type="entry name" value="Ricin_B-like_lectins"/>
</dbReference>
<evidence type="ECO:0000259" key="18">
    <source>
        <dbReference type="PROSITE" id="PS50041"/>
    </source>
</evidence>
<feature type="domain" description="C-type lectin" evidence="18">
    <location>
        <begin position="1230"/>
        <end position="1339"/>
    </location>
</feature>
<feature type="domain" description="Fibronectin type-II" evidence="19">
    <location>
        <begin position="161"/>
        <end position="209"/>
    </location>
</feature>
<dbReference type="InterPro" id="IPR000772">
    <property type="entry name" value="Ricin_B_lectin"/>
</dbReference>
<dbReference type="InterPro" id="IPR001304">
    <property type="entry name" value="C-type_lectin-like"/>
</dbReference>
<dbReference type="InterPro" id="IPR013806">
    <property type="entry name" value="Kringle-like"/>
</dbReference>
<dbReference type="FunFam" id="3.10.100.10:FF:000043">
    <property type="entry name" value="lymphocyte antigen 75 precursor"/>
    <property type="match status" value="1"/>
</dbReference>
<feature type="domain" description="C-type lectin" evidence="18">
    <location>
        <begin position="1515"/>
        <end position="1639"/>
    </location>
</feature>
<comment type="subcellular location">
    <subcellularLocation>
        <location evidence="1">Membrane</location>
        <topology evidence="1">Single-pass type I membrane protein</topology>
    </subcellularLocation>
</comment>
<dbReference type="SUPFAM" id="SSF57440">
    <property type="entry name" value="Kringle-like"/>
    <property type="match status" value="1"/>
</dbReference>
<evidence type="ECO:0000256" key="16">
    <source>
        <dbReference type="SAM" id="Phobius"/>
    </source>
</evidence>
<evidence type="ECO:0000256" key="1">
    <source>
        <dbReference type="ARBA" id="ARBA00004479"/>
    </source>
</evidence>
<keyword evidence="21" id="KW-1185">Reference proteome</keyword>
<evidence type="ECO:0000256" key="15">
    <source>
        <dbReference type="PROSITE-ProRule" id="PRU00479"/>
    </source>
</evidence>
<dbReference type="FunFam" id="3.10.100.10:FF:000047">
    <property type="entry name" value="lymphocyte antigen 75"/>
    <property type="match status" value="1"/>
</dbReference>
<dbReference type="InterPro" id="IPR018378">
    <property type="entry name" value="C-type_lectin_CS"/>
</dbReference>
<dbReference type="InterPro" id="IPR036943">
    <property type="entry name" value="FN_type2_sf"/>
</dbReference>
<feature type="signal peptide" evidence="17">
    <location>
        <begin position="1"/>
        <end position="26"/>
    </location>
</feature>
<feature type="domain" description="C-type lectin" evidence="18">
    <location>
        <begin position="498"/>
        <end position="612"/>
    </location>
</feature>
<dbReference type="CDD" id="cd00062">
    <property type="entry name" value="FN2"/>
    <property type="match status" value="1"/>
</dbReference>
<evidence type="ECO:0000256" key="12">
    <source>
        <dbReference type="ARBA" id="ARBA00023180"/>
    </source>
</evidence>
<dbReference type="Ensembl" id="ENSCUST00005030181.1">
    <property type="protein sequence ID" value="ENSCUSP00005029184.1"/>
    <property type="gene ID" value="ENSCUSG00005017699.1"/>
</dbReference>
<dbReference type="InterPro" id="IPR016186">
    <property type="entry name" value="C-type_lectin-like/link_sf"/>
</dbReference>
<reference evidence="20" key="3">
    <citation type="submission" date="2025-09" db="UniProtKB">
        <authorList>
            <consortium name="Ensembl"/>
        </authorList>
    </citation>
    <scope>IDENTIFICATION</scope>
</reference>
<dbReference type="Proteomes" id="UP000694563">
    <property type="component" value="Chromosome 7"/>
</dbReference>
<dbReference type="SMART" id="SM00034">
    <property type="entry name" value="CLECT"/>
    <property type="match status" value="9"/>
</dbReference>
<dbReference type="SMART" id="SM00458">
    <property type="entry name" value="RICIN"/>
    <property type="match status" value="1"/>
</dbReference>
<feature type="domain" description="C-type lectin" evidence="18">
    <location>
        <begin position="223"/>
        <end position="339"/>
    </location>
</feature>
<feature type="domain" description="C-type lectin" evidence="18">
    <location>
        <begin position="360"/>
        <end position="477"/>
    </location>
</feature>
<organism evidence="20 21">
    <name type="scientific">Catharus ustulatus</name>
    <name type="common">Russet-backed thrush</name>
    <name type="synonym">Hylocichla ustulatus</name>
    <dbReference type="NCBI Taxonomy" id="91951"/>
    <lineage>
        <taxon>Eukaryota</taxon>
        <taxon>Metazoa</taxon>
        <taxon>Chordata</taxon>
        <taxon>Craniata</taxon>
        <taxon>Vertebrata</taxon>
        <taxon>Euteleostomi</taxon>
        <taxon>Archelosauria</taxon>
        <taxon>Archosauria</taxon>
        <taxon>Dinosauria</taxon>
        <taxon>Saurischia</taxon>
        <taxon>Theropoda</taxon>
        <taxon>Coelurosauria</taxon>
        <taxon>Aves</taxon>
        <taxon>Neognathae</taxon>
        <taxon>Neoaves</taxon>
        <taxon>Telluraves</taxon>
        <taxon>Australaves</taxon>
        <taxon>Passeriformes</taxon>
        <taxon>Turdidae</taxon>
        <taxon>Catharus</taxon>
    </lineage>
</organism>
<dbReference type="Gene3D" id="3.10.100.10">
    <property type="entry name" value="Mannose-Binding Protein A, subunit A"/>
    <property type="match status" value="9"/>
</dbReference>
<sequence>MWLLQKRWFNIRAAVMVLFWKHFSECDCNDAFTIRHDKQNKCIQVKNSRIVIDDCRDTREALWKWVSQNRLFHLGSKQCLGLDIFTKSLSRLKMVDCNSELMLWWRCADAAIIGASQYKVTVKNNYVTASINATDQWKSNNSSSDICRYPYHEVYTKDGNSYGKPCEFPFLYNKEWHHDCIQDETHTGGKWCATSEDYSRDGKWGICLQPEDGCHDIWEHDPGSENCYQFNTQSALSWKEAYISCQRQGGDLLSIQNASELSYIQGKDDIAEIFWIGLNQLDVSGGWQWSDHKPLNFLNWHPDMQSLSPLDGTSCVVMNAASGQWQSYHCGTQLPYACKKSLNEFWRHLDTRCDPGWLPHDGFCYMLINNEAPWSTADELCKANKSNLISIHSLADVELVVTKLHNDTEEEMWMGLKNDDVPTLFKWSDRSPVVFTYWDQNEPKVPFNSTPNCVSYSGKLGQWRVKSCEEKLKYVCKKKGEILNETKSDENCSLEEGWERHGNYCYRIDKMEVSFGAQCNLTVMNRFEQEFINSLIRKHTKVEEKYFWTGLQDISQSGIYSWGTVNGKTPEAVTYTNWNSMQPEFSGGCVAMSSGNSLGKWETKDCKTTKAFSVCKKYIGKPREPEVLPKPTDPCPPGWHNGSGLACYKFFHSERVLRTRTWEEAERFCEALGGHLPSFSNSEEIKALHSILRKMISNDRWVWIGMNKRSPDSLGTWQWSDNKPVSFNHGYDTRDCAALKVSFRFSRRSFWRIYFYEGRDLEFYFRPFDCEAKLEWVCQITKGKLQLHPFIHIKNEIGIHGAPLVVDGAELWFVPDKNLSYQEAIFYCQKNDSDLASIESYPKLRTILSQIEKVRGCNLFLQLFSISGKFTCQVFQYKKMLILISFFFLLASVFNYYPVNCNVKLPFICEKNNASLLEKPDPSYRPVRGGCPKGWQQFRNKCFLKMKPEHLTFNAANEKCVTFGGSLPSVSDQADQDYITSLLPGLPKDIWIGLQFLFSTRENKWIDESRLLYSNFHPLLTGRLRKIPLDLFDEEFNNQCGVILNDPKSQYVGTWNFTACADRHFLGICQRSVGTTDNQTEQVINETLSYQDVQYMLILKNLSWNDAMAACINNKMQLVSITDQFQQAFLAVQAALHNYPLWTGLFSRDGGKHYGWLDGKHVSFSRWSEDDEDTNEECVFLDTDGFWRTSDCSSENRGAICYASEKKTEKEQVTQVKCPHKIKNTPWISFRNNCYTFMITKNRWRELKPQEAHHLCRSMNSEAFVLSVRDEEENNFVTEQLHSFSGLALWVWLGVIYDDNKILKWYDETHLTYNNWRLGRPVIKKNSFFAGVNLDGFWDIYNYSQSWHANHYNMYSILACKIERGHQQHKPPLPDTIPHGNRTYRILQKKLTWYEALRLCQQNNSDLASVHSESEQLFLEDLVKQDGYPLWLGLSIHDGSKTNFEWSDGSDFDYYPWELENSNTTENCVLLDTKGFWNRTKCTNVAEGAICYKPKQASRASGCPQSRGSLQWEQYRDHCYAFDMAFYNFSVYNVEEAKRICQKLSPSATLLTIVDAEENAFVSTHIKEHDLITKNVWLGLDPSFKGKKQSLTWLDGSSVNYVNWENKTAEANEKCSVILSTTGMWSKVDCARSRSRVVCKAPLGSNHTGVAVAFALLIILVFIAGLVWYLYKKKRLHWSAFSSVRYQRGMNDDETDDMFTKDSY</sequence>
<keyword evidence="6" id="KW-0430">Lectin</keyword>
<keyword evidence="2" id="KW-0597">Phosphoprotein</keyword>
<dbReference type="SUPFAM" id="SSF56436">
    <property type="entry name" value="C-type lectin-like"/>
    <property type="match status" value="10"/>
</dbReference>
<evidence type="ECO:0000313" key="20">
    <source>
        <dbReference type="Ensembl" id="ENSCUSP00005029184.1"/>
    </source>
</evidence>
<feature type="transmembrane region" description="Helical" evidence="16">
    <location>
        <begin position="1649"/>
        <end position="1671"/>
    </location>
</feature>
<dbReference type="InterPro" id="IPR016187">
    <property type="entry name" value="CTDL_fold"/>
</dbReference>
<name>A0A8C3VPI2_CATUS</name>
<gene>
    <name evidence="20" type="primary">LY75</name>
</gene>
<evidence type="ECO:0000256" key="10">
    <source>
        <dbReference type="ARBA" id="ARBA00023157"/>
    </source>
</evidence>
<dbReference type="SMART" id="SM00059">
    <property type="entry name" value="FN2"/>
    <property type="match status" value="1"/>
</dbReference>
<evidence type="ECO:0000256" key="8">
    <source>
        <dbReference type="ARBA" id="ARBA00022989"/>
    </source>
</evidence>
<evidence type="ECO:0000256" key="13">
    <source>
        <dbReference type="ARBA" id="ARBA00072367"/>
    </source>
</evidence>
<dbReference type="PANTHER" id="PTHR22803">
    <property type="entry name" value="MANNOSE, PHOSPHOLIPASE, LECTIN RECEPTOR RELATED"/>
    <property type="match status" value="1"/>
</dbReference>
<evidence type="ECO:0000256" key="6">
    <source>
        <dbReference type="ARBA" id="ARBA00022734"/>
    </source>
</evidence>
<dbReference type="CDD" id="cd00037">
    <property type="entry name" value="CLECT"/>
    <property type="match status" value="9"/>
</dbReference>
<dbReference type="FunFam" id="3.10.100.10:FF:000060">
    <property type="entry name" value="Lymphocyte antigen 75"/>
    <property type="match status" value="1"/>
</dbReference>
<keyword evidence="11" id="KW-0675">Receptor</keyword>
<dbReference type="FunFam" id="3.10.100.10:FF:000066">
    <property type="entry name" value="Lymphocyte antigen 75"/>
    <property type="match status" value="1"/>
</dbReference>
<reference evidence="20" key="1">
    <citation type="submission" date="2020-10" db="EMBL/GenBank/DDBJ databases">
        <title>Catharus ustulatus (Swainson's thrush) genome, bCatUst1, primary haplotype v2.</title>
        <authorList>
            <person name="Delmore K."/>
            <person name="Vafadar M."/>
            <person name="Formenti G."/>
            <person name="Chow W."/>
            <person name="Pelan S."/>
            <person name="Howe K."/>
            <person name="Rhie A."/>
            <person name="Mountcastle J."/>
            <person name="Haase B."/>
            <person name="Fedrigo O."/>
            <person name="Jarvis E.D."/>
        </authorList>
    </citation>
    <scope>NUCLEOTIDE SEQUENCE [LARGE SCALE GENOMIC DNA]</scope>
</reference>
<evidence type="ECO:0000256" key="3">
    <source>
        <dbReference type="ARBA" id="ARBA00022583"/>
    </source>
</evidence>
<dbReference type="PROSITE" id="PS51092">
    <property type="entry name" value="FN2_2"/>
    <property type="match status" value="1"/>
</dbReference>
<dbReference type="Pfam" id="PF00040">
    <property type="entry name" value="fn2"/>
    <property type="match status" value="1"/>
</dbReference>
<dbReference type="GO" id="GO:0005886">
    <property type="term" value="C:plasma membrane"/>
    <property type="evidence" value="ECO:0007669"/>
    <property type="project" value="UniProtKB-ARBA"/>
</dbReference>
<evidence type="ECO:0000256" key="4">
    <source>
        <dbReference type="ARBA" id="ARBA00022692"/>
    </source>
</evidence>
<keyword evidence="8 16" id="KW-1133">Transmembrane helix</keyword>
<dbReference type="Pfam" id="PF24562">
    <property type="entry name" value="CysR_MRC2_N"/>
    <property type="match status" value="1"/>
</dbReference>
<keyword evidence="9 16" id="KW-0472">Membrane</keyword>
<keyword evidence="4 16" id="KW-0812">Transmembrane</keyword>
<evidence type="ECO:0000256" key="9">
    <source>
        <dbReference type="ARBA" id="ARBA00023136"/>
    </source>
</evidence>
<dbReference type="InterPro" id="IPR050111">
    <property type="entry name" value="C-type_lectin/snaclec_domain"/>
</dbReference>
<dbReference type="PROSITE" id="PS00023">
    <property type="entry name" value="FN2_1"/>
    <property type="match status" value="1"/>
</dbReference>
<dbReference type="InterPro" id="IPR000562">
    <property type="entry name" value="FN_type2_dom"/>
</dbReference>
<evidence type="ECO:0000256" key="17">
    <source>
        <dbReference type="SAM" id="SignalP"/>
    </source>
</evidence>
<dbReference type="FunFam" id="3.10.100.10:FF:000051">
    <property type="entry name" value="Lymphocyte antigen 75 variant"/>
    <property type="match status" value="1"/>
</dbReference>
<protein>
    <recommendedName>
        <fullName evidence="13">Lymphocyte antigen 75</fullName>
    </recommendedName>
    <alternativeName>
        <fullName evidence="14">DEC-205</fullName>
    </alternativeName>
</protein>
<keyword evidence="7" id="KW-0677">Repeat</keyword>
<feature type="domain" description="C-type lectin" evidence="18">
    <location>
        <begin position="938"/>
        <end position="1060"/>
    </location>
</feature>
<evidence type="ECO:0000256" key="14">
    <source>
        <dbReference type="ARBA" id="ARBA00079066"/>
    </source>
</evidence>
<reference evidence="20" key="2">
    <citation type="submission" date="2025-08" db="UniProtKB">
        <authorList>
            <consortium name="Ensembl"/>
        </authorList>
    </citation>
    <scope>IDENTIFICATION</scope>
</reference>
<feature type="domain" description="C-type lectin" evidence="18">
    <location>
        <begin position="643"/>
        <end position="779"/>
    </location>
</feature>
<evidence type="ECO:0000256" key="5">
    <source>
        <dbReference type="ARBA" id="ARBA00022729"/>
    </source>
</evidence>
<dbReference type="GO" id="GO:0030246">
    <property type="term" value="F:carbohydrate binding"/>
    <property type="evidence" value="ECO:0007669"/>
    <property type="project" value="UniProtKB-KW"/>
</dbReference>
<dbReference type="SUPFAM" id="SSF50370">
    <property type="entry name" value="Ricin B-like lectins"/>
    <property type="match status" value="1"/>
</dbReference>
<evidence type="ECO:0000256" key="2">
    <source>
        <dbReference type="ARBA" id="ARBA00022553"/>
    </source>
</evidence>
<dbReference type="FunFam" id="2.10.10.10:FF:000004">
    <property type="entry name" value="lymphocyte antigen 75 precursor"/>
    <property type="match status" value="1"/>
</dbReference>
<keyword evidence="12" id="KW-0325">Glycoprotein</keyword>
<dbReference type="FunFam" id="3.10.100.10:FF:000063">
    <property type="entry name" value="Lymphocyte antigen 75"/>
    <property type="match status" value="1"/>
</dbReference>
<keyword evidence="10 15" id="KW-1015">Disulfide bond</keyword>
<dbReference type="FunFam" id="3.10.100.10:FF:000049">
    <property type="entry name" value="Lymphocyte antigen 75 variant"/>
    <property type="match status" value="1"/>
</dbReference>
<keyword evidence="3" id="KW-0254">Endocytosis</keyword>
<evidence type="ECO:0000256" key="11">
    <source>
        <dbReference type="ARBA" id="ARBA00023170"/>
    </source>
</evidence>
<feature type="domain" description="C-type lectin" evidence="18">
    <location>
        <begin position="1090"/>
        <end position="1195"/>
    </location>
</feature>
<dbReference type="GO" id="GO:0006897">
    <property type="term" value="P:endocytosis"/>
    <property type="evidence" value="ECO:0007669"/>
    <property type="project" value="UniProtKB-KW"/>
</dbReference>
<keyword evidence="5 17" id="KW-0732">Signal</keyword>
<feature type="domain" description="C-type lectin" evidence="18">
    <location>
        <begin position="1379"/>
        <end position="1482"/>
    </location>
</feature>
<dbReference type="FunFam" id="2.80.10.50:FF:000040">
    <property type="entry name" value="lymphocyte antigen 75 isoform X1"/>
    <property type="match status" value="1"/>
</dbReference>
<accession>A0A8C3VPI2</accession>
<feature type="disulfide bond" evidence="15">
    <location>
        <begin position="180"/>
        <end position="207"/>
    </location>
</feature>
<evidence type="ECO:0000313" key="21">
    <source>
        <dbReference type="Proteomes" id="UP000694563"/>
    </source>
</evidence>
<dbReference type="Pfam" id="PF00059">
    <property type="entry name" value="Lectin_C"/>
    <property type="match status" value="9"/>
</dbReference>